<dbReference type="CDD" id="cd18787">
    <property type="entry name" value="SF2_C_DEAD"/>
    <property type="match status" value="1"/>
</dbReference>
<evidence type="ECO:0000256" key="6">
    <source>
        <dbReference type="SAM" id="MobiDB-lite"/>
    </source>
</evidence>
<dbReference type="EMBL" id="JQBK01000007">
    <property type="protein sequence ID" value="KRN87134.1"/>
    <property type="molecule type" value="Genomic_DNA"/>
</dbReference>
<dbReference type="GO" id="GO:0003724">
    <property type="term" value="F:RNA helicase activity"/>
    <property type="evidence" value="ECO:0007669"/>
    <property type="project" value="TreeGrafter"/>
</dbReference>
<dbReference type="GO" id="GO:0016787">
    <property type="term" value="F:hydrolase activity"/>
    <property type="evidence" value="ECO:0007669"/>
    <property type="project" value="UniProtKB-KW"/>
</dbReference>
<dbReference type="PROSITE" id="PS51192">
    <property type="entry name" value="HELICASE_ATP_BIND_1"/>
    <property type="match status" value="1"/>
</dbReference>
<feature type="compositionally biased region" description="Basic residues" evidence="6">
    <location>
        <begin position="403"/>
        <end position="428"/>
    </location>
</feature>
<keyword evidence="4" id="KW-0067">ATP-binding</keyword>
<evidence type="ECO:0000313" key="10">
    <source>
        <dbReference type="EMBL" id="SFV41027.1"/>
    </source>
</evidence>
<dbReference type="OrthoDB" id="9805696at2"/>
<feature type="region of interest" description="Disordered" evidence="6">
    <location>
        <begin position="373"/>
        <end position="428"/>
    </location>
</feature>
<keyword evidence="3 9" id="KW-0347">Helicase</keyword>
<dbReference type="PATRIC" id="fig|89059.3.peg.2054"/>
<evidence type="ECO:0000256" key="5">
    <source>
        <dbReference type="ARBA" id="ARBA00038437"/>
    </source>
</evidence>
<dbReference type="InterPro" id="IPR050079">
    <property type="entry name" value="DEAD_box_RNA_helicase"/>
</dbReference>
<evidence type="ECO:0000313" key="12">
    <source>
        <dbReference type="Proteomes" id="UP000190935"/>
    </source>
</evidence>
<dbReference type="PANTHER" id="PTHR47959:SF13">
    <property type="entry name" value="ATP-DEPENDENT RNA HELICASE RHLE"/>
    <property type="match status" value="1"/>
</dbReference>
<gene>
    <name evidence="9" type="ORF">IV43_GL001938</name>
    <name evidence="10" type="ORF">LAC1533_1606</name>
</gene>
<evidence type="ECO:0000313" key="11">
    <source>
        <dbReference type="Proteomes" id="UP000051491"/>
    </source>
</evidence>
<dbReference type="InterPro" id="IPR011545">
    <property type="entry name" value="DEAD/DEAH_box_helicase_dom"/>
</dbReference>
<accession>A0A0R2KCC4</accession>
<evidence type="ECO:0000256" key="1">
    <source>
        <dbReference type="ARBA" id="ARBA00022741"/>
    </source>
</evidence>
<dbReference type="PROSITE" id="PS51194">
    <property type="entry name" value="HELICASE_CTER"/>
    <property type="match status" value="1"/>
</dbReference>
<feature type="compositionally biased region" description="Basic residues" evidence="6">
    <location>
        <begin position="379"/>
        <end position="388"/>
    </location>
</feature>
<dbReference type="GO" id="GO:0005524">
    <property type="term" value="F:ATP binding"/>
    <property type="evidence" value="ECO:0007669"/>
    <property type="project" value="UniProtKB-KW"/>
</dbReference>
<evidence type="ECO:0000256" key="2">
    <source>
        <dbReference type="ARBA" id="ARBA00022801"/>
    </source>
</evidence>
<dbReference type="Proteomes" id="UP000190935">
    <property type="component" value="Chromosome I"/>
</dbReference>
<keyword evidence="1" id="KW-0547">Nucleotide-binding</keyword>
<evidence type="ECO:0000259" key="7">
    <source>
        <dbReference type="PROSITE" id="PS51192"/>
    </source>
</evidence>
<dbReference type="Proteomes" id="UP000051491">
    <property type="component" value="Unassembled WGS sequence"/>
</dbReference>
<feature type="domain" description="Helicase ATP-binding" evidence="7">
    <location>
        <begin position="25"/>
        <end position="195"/>
    </location>
</feature>
<dbReference type="KEGG" id="laca:LAC1533_1606"/>
<dbReference type="PANTHER" id="PTHR47959">
    <property type="entry name" value="ATP-DEPENDENT RNA HELICASE RHLE-RELATED"/>
    <property type="match status" value="1"/>
</dbReference>
<evidence type="ECO:0000256" key="3">
    <source>
        <dbReference type="ARBA" id="ARBA00022806"/>
    </source>
</evidence>
<dbReference type="GeneID" id="95349712"/>
<dbReference type="SUPFAM" id="SSF52540">
    <property type="entry name" value="P-loop containing nucleoside triphosphate hydrolases"/>
    <property type="match status" value="1"/>
</dbReference>
<keyword evidence="2" id="KW-0378">Hydrolase</keyword>
<dbReference type="EMBL" id="LT630287">
    <property type="protein sequence ID" value="SFV41027.1"/>
    <property type="molecule type" value="Genomic_DNA"/>
</dbReference>
<dbReference type="InterPro" id="IPR027417">
    <property type="entry name" value="P-loop_NTPase"/>
</dbReference>
<dbReference type="RefSeq" id="WP_010496989.1">
    <property type="nucleotide sequence ID" value="NZ_CP113926.1"/>
</dbReference>
<reference evidence="12" key="2">
    <citation type="submission" date="2016-11" db="EMBL/GenBank/DDBJ databases">
        <authorList>
            <person name="Papadimitriou K."/>
        </authorList>
    </citation>
    <scope>NUCLEOTIDE SEQUENCE [LARGE SCALE GENOMIC DNA]</scope>
    <source>
        <strain evidence="12">ACA-DC 1533</strain>
    </source>
</reference>
<name>A0A0R2KCC4_9LACO</name>
<reference evidence="9 11" key="1">
    <citation type="journal article" date="2015" name="Genome Announc.">
        <title>Expanding the biotechnology potential of lactobacilli through comparative genomics of 213 strains and associated genera.</title>
        <authorList>
            <person name="Sun Z."/>
            <person name="Harris H.M."/>
            <person name="McCann A."/>
            <person name="Guo C."/>
            <person name="Argimon S."/>
            <person name="Zhang W."/>
            <person name="Yang X."/>
            <person name="Jeffery I.B."/>
            <person name="Cooney J.C."/>
            <person name="Kagawa T.F."/>
            <person name="Liu W."/>
            <person name="Song Y."/>
            <person name="Salvetti E."/>
            <person name="Wrobel A."/>
            <person name="Rasinkangas P."/>
            <person name="Parkhill J."/>
            <person name="Rea M.C."/>
            <person name="O'Sullivan O."/>
            <person name="Ritari J."/>
            <person name="Douillard F.P."/>
            <person name="Paul Ross R."/>
            <person name="Yang R."/>
            <person name="Briner A.E."/>
            <person name="Felis G.E."/>
            <person name="de Vos W.M."/>
            <person name="Barrangou R."/>
            <person name="Klaenhammer T.R."/>
            <person name="Caufield P.W."/>
            <person name="Cui Y."/>
            <person name="Zhang H."/>
            <person name="O'Toole P.W."/>
        </authorList>
    </citation>
    <scope>NUCLEOTIDE SEQUENCE [LARGE SCALE GENOMIC DNA]</scope>
    <source>
        <strain evidence="9 11">DSM 15353</strain>
    </source>
</reference>
<evidence type="ECO:0000259" key="8">
    <source>
        <dbReference type="PROSITE" id="PS51194"/>
    </source>
</evidence>
<comment type="similarity">
    <text evidence="5">Belongs to the DEAD box helicase family.</text>
</comment>
<feature type="domain" description="Helicase C-terminal" evidence="8">
    <location>
        <begin position="221"/>
        <end position="372"/>
    </location>
</feature>
<sequence>MNPKFVEEFEKEKFAGLSPIQEAVYEPLSAGKNVIGYAPTGSGKTLAYAMPLLETLLPKDGTQLLVLVPSQELAVQVNNVMGRFASLLGMKSIAVIGGANVKRQYEKLKKHPEVIVGTPGRVLDVIKERKLKMHKLTACVIDEADQMLADEASLALCREIVSHAHADIQLSFFSATDSANLSDVHHWFGVEPEVIDVRQIDNTQGHVTHYLIESPVRKRVEMLRKLANLDDFAGLVFFDSTTQVKDASEKLAFQHVAIGELSSGQSSQKRKQALADLRKRKIRLLLTTDVAARGLDIAELPAVVNFDIPRDLTTYIHRSGRTGRMGAQGTVINLGNEHDLRQFKQLVKDKDYDLQTGYIYQHQLVTDLKAAQAENKQQNKPKKKKKKTKTEIKQIRAEEKKQSIKHKKNRKRDRKNKGKPKPKKRQGE</sequence>
<feature type="compositionally biased region" description="Basic and acidic residues" evidence="6">
    <location>
        <begin position="389"/>
        <end position="402"/>
    </location>
</feature>
<dbReference type="InterPro" id="IPR014001">
    <property type="entry name" value="Helicase_ATP-bd"/>
</dbReference>
<dbReference type="Pfam" id="PF00270">
    <property type="entry name" value="DEAD"/>
    <property type="match status" value="1"/>
</dbReference>
<dbReference type="InterPro" id="IPR044742">
    <property type="entry name" value="DEAD/DEAH_RhlB"/>
</dbReference>
<dbReference type="SMART" id="SM00490">
    <property type="entry name" value="HELICc"/>
    <property type="match status" value="1"/>
</dbReference>
<organism evidence="9 11">
    <name type="scientific">Ligilactobacillus acidipiscis</name>
    <dbReference type="NCBI Taxonomy" id="89059"/>
    <lineage>
        <taxon>Bacteria</taxon>
        <taxon>Bacillati</taxon>
        <taxon>Bacillota</taxon>
        <taxon>Bacilli</taxon>
        <taxon>Lactobacillales</taxon>
        <taxon>Lactobacillaceae</taxon>
        <taxon>Ligilactobacillus</taxon>
    </lineage>
</organism>
<protein>
    <submittedName>
        <fullName evidence="9 10">ATP-dependent RNA helicase</fullName>
    </submittedName>
</protein>
<dbReference type="SMART" id="SM00487">
    <property type="entry name" value="DEXDc"/>
    <property type="match status" value="1"/>
</dbReference>
<dbReference type="GO" id="GO:0005829">
    <property type="term" value="C:cytosol"/>
    <property type="evidence" value="ECO:0007669"/>
    <property type="project" value="TreeGrafter"/>
</dbReference>
<dbReference type="CDD" id="cd00268">
    <property type="entry name" value="DEADc"/>
    <property type="match status" value="1"/>
</dbReference>
<dbReference type="InterPro" id="IPR001650">
    <property type="entry name" value="Helicase_C-like"/>
</dbReference>
<evidence type="ECO:0000313" key="9">
    <source>
        <dbReference type="EMBL" id="KRN87134.1"/>
    </source>
</evidence>
<dbReference type="GO" id="GO:0003676">
    <property type="term" value="F:nucleic acid binding"/>
    <property type="evidence" value="ECO:0007669"/>
    <property type="project" value="InterPro"/>
</dbReference>
<proteinExistence type="inferred from homology"/>
<dbReference type="AlphaFoldDB" id="A0A0R2KCC4"/>
<dbReference type="Gene3D" id="3.40.50.300">
    <property type="entry name" value="P-loop containing nucleotide triphosphate hydrolases"/>
    <property type="match status" value="2"/>
</dbReference>
<dbReference type="Pfam" id="PF00271">
    <property type="entry name" value="Helicase_C"/>
    <property type="match status" value="1"/>
</dbReference>
<dbReference type="STRING" id="89059.LAC1533_1606"/>
<evidence type="ECO:0000256" key="4">
    <source>
        <dbReference type="ARBA" id="ARBA00022840"/>
    </source>
</evidence>
<reference evidence="10" key="3">
    <citation type="submission" date="2016-11" db="EMBL/GenBank/DDBJ databases">
        <authorList>
            <person name="Jaros S."/>
            <person name="Januszkiewicz K."/>
            <person name="Wedrychowicz H."/>
        </authorList>
    </citation>
    <scope>NUCLEOTIDE SEQUENCE [LARGE SCALE GENOMIC DNA]</scope>
    <source>
        <strain evidence="10">ACA-DC 1533</strain>
    </source>
</reference>